<dbReference type="Gene3D" id="6.20.50.80">
    <property type="match status" value="1"/>
</dbReference>
<dbReference type="InterPro" id="IPR007066">
    <property type="entry name" value="RNA_pol_Rpb1_3"/>
</dbReference>
<dbReference type="Pfam" id="PF04998">
    <property type="entry name" value="RNA_pol_Rpb1_5"/>
    <property type="match status" value="1"/>
</dbReference>
<evidence type="ECO:0000256" key="13">
    <source>
        <dbReference type="ARBA" id="ARBA00022842"/>
    </source>
</evidence>
<evidence type="ECO:0000256" key="11">
    <source>
        <dbReference type="ARBA" id="ARBA00022737"/>
    </source>
</evidence>
<dbReference type="InterPro" id="IPR038593">
    <property type="entry name" value="RNA_pol_Rpb1_7_sf"/>
</dbReference>
<dbReference type="Pfam" id="PF04992">
    <property type="entry name" value="RNA_pol_Rpb1_6"/>
    <property type="match status" value="1"/>
</dbReference>
<dbReference type="FunFam" id="3.30.1360.140:FF:000001">
    <property type="entry name" value="DNA-directed RNA polymerase subunit"/>
    <property type="match status" value="1"/>
</dbReference>
<dbReference type="Pfam" id="PF04990">
    <property type="entry name" value="RNA_pol_Rpb1_7"/>
    <property type="match status" value="1"/>
</dbReference>
<dbReference type="CDD" id="cd02733">
    <property type="entry name" value="RNAP_II_RPB1_N"/>
    <property type="match status" value="1"/>
</dbReference>
<keyword evidence="8 20" id="KW-0808">Transferase</keyword>
<reference evidence="24" key="1">
    <citation type="journal article" date="2014" name="Nat. Genet.">
        <title>Genome and transcriptome of the porcine whipworm Trichuris suis.</title>
        <authorList>
            <person name="Jex A.R."/>
            <person name="Nejsum P."/>
            <person name="Schwarz E.M."/>
            <person name="Hu L."/>
            <person name="Young N.D."/>
            <person name="Hall R.S."/>
            <person name="Korhonen P.K."/>
            <person name="Liao S."/>
            <person name="Thamsborg S."/>
            <person name="Xia J."/>
            <person name="Xu P."/>
            <person name="Wang S."/>
            <person name="Scheerlinck J.P."/>
            <person name="Hofmann A."/>
            <person name="Sternberg P.W."/>
            <person name="Wang J."/>
            <person name="Gasser R.B."/>
        </authorList>
    </citation>
    <scope>NUCLEOTIDE SEQUENCE [LARGE SCALE GENOMIC DNA]</scope>
    <source>
        <strain evidence="24">DCEP-RM93F</strain>
    </source>
</reference>
<dbReference type="InterPro" id="IPR007073">
    <property type="entry name" value="RNA_pol_Rpb1_7"/>
</dbReference>
<dbReference type="InterPro" id="IPR038120">
    <property type="entry name" value="Rpb1_funnel_sf"/>
</dbReference>
<keyword evidence="21" id="KW-0175">Coiled coil</keyword>
<keyword evidence="16 20" id="KW-0804">Transcription</keyword>
<feature type="compositionally biased region" description="Low complexity" evidence="22">
    <location>
        <begin position="2262"/>
        <end position="2283"/>
    </location>
</feature>
<keyword evidence="11" id="KW-0677">Repeat</keyword>
<protein>
    <recommendedName>
        <fullName evidence="20">DNA-directed RNA polymerase subunit</fullName>
        <ecNumber evidence="20">2.7.7.6</ecNumber>
    </recommendedName>
</protein>
<comment type="subunit">
    <text evidence="19">Component of the RNA polymerase II (Pol II) complex consisting of 12 subunits. Interacts with sig-7.</text>
</comment>
<feature type="compositionally biased region" description="Low complexity" evidence="22">
    <location>
        <begin position="2426"/>
        <end position="2466"/>
    </location>
</feature>
<comment type="function">
    <text evidence="20">DNA-dependent RNA polymerase catalyzes the transcription of DNA into RNA using the four ribonucleoside triphosphates as substrates.</text>
</comment>
<dbReference type="FunFam" id="2.40.40.20:FF:000019">
    <property type="entry name" value="DNA-directed RNA polymerase II subunit RPB1"/>
    <property type="match status" value="1"/>
</dbReference>
<dbReference type="Pfam" id="PF04997">
    <property type="entry name" value="RNA_pol_Rpb1_1"/>
    <property type="match status" value="1"/>
</dbReference>
<dbReference type="Gene3D" id="3.30.1360.140">
    <property type="match status" value="1"/>
</dbReference>
<evidence type="ECO:0000256" key="14">
    <source>
        <dbReference type="ARBA" id="ARBA00022843"/>
    </source>
</evidence>
<dbReference type="SUPFAM" id="SSF64484">
    <property type="entry name" value="beta and beta-prime subunits of DNA dependent RNA-polymerase"/>
    <property type="match status" value="1"/>
</dbReference>
<evidence type="ECO:0000256" key="10">
    <source>
        <dbReference type="ARBA" id="ARBA00022723"/>
    </source>
</evidence>
<feature type="compositionally biased region" description="Polar residues" evidence="22">
    <location>
        <begin position="2214"/>
        <end position="2225"/>
    </location>
</feature>
<evidence type="ECO:0000256" key="12">
    <source>
        <dbReference type="ARBA" id="ARBA00022833"/>
    </source>
</evidence>
<feature type="compositionally biased region" description="Low complexity" evidence="22">
    <location>
        <begin position="2087"/>
        <end position="2125"/>
    </location>
</feature>
<evidence type="ECO:0000259" key="23">
    <source>
        <dbReference type="SMART" id="SM00663"/>
    </source>
</evidence>
<dbReference type="Pfam" id="PF00623">
    <property type="entry name" value="RNA_pol_Rpb1_2"/>
    <property type="match status" value="1"/>
</dbReference>
<evidence type="ECO:0000256" key="18">
    <source>
        <dbReference type="ARBA" id="ARBA00048552"/>
    </source>
</evidence>
<feature type="compositionally biased region" description="Low complexity" evidence="22">
    <location>
        <begin position="2226"/>
        <end position="2243"/>
    </location>
</feature>
<dbReference type="Gene3D" id="1.10.132.30">
    <property type="match status" value="1"/>
</dbReference>
<evidence type="ECO:0000256" key="4">
    <source>
        <dbReference type="ARBA" id="ARBA00022454"/>
    </source>
</evidence>
<feature type="region of interest" description="Disordered" evidence="22">
    <location>
        <begin position="2585"/>
        <end position="2608"/>
    </location>
</feature>
<keyword evidence="9 20" id="KW-0548">Nucleotidyltransferase</keyword>
<keyword evidence="13" id="KW-0460">Magnesium</keyword>
<dbReference type="InterPro" id="IPR000684">
    <property type="entry name" value="RNA_pol_II_repeat_euk"/>
</dbReference>
<keyword evidence="4" id="KW-0158">Chromosome</keyword>
<dbReference type="GO" id="GO:0005694">
    <property type="term" value="C:chromosome"/>
    <property type="evidence" value="ECO:0007669"/>
    <property type="project" value="UniProtKB-SubCell"/>
</dbReference>
<dbReference type="PANTHER" id="PTHR19376">
    <property type="entry name" value="DNA-DIRECTED RNA POLYMERASE"/>
    <property type="match status" value="1"/>
</dbReference>
<evidence type="ECO:0000256" key="19">
    <source>
        <dbReference type="ARBA" id="ARBA00064942"/>
    </source>
</evidence>
<comment type="catalytic activity">
    <reaction evidence="18 20">
        <text>RNA(n) + a ribonucleoside 5'-triphosphate = RNA(n+1) + diphosphate</text>
        <dbReference type="Rhea" id="RHEA:21248"/>
        <dbReference type="Rhea" id="RHEA-COMP:14527"/>
        <dbReference type="Rhea" id="RHEA-COMP:17342"/>
        <dbReference type="ChEBI" id="CHEBI:33019"/>
        <dbReference type="ChEBI" id="CHEBI:61557"/>
        <dbReference type="ChEBI" id="CHEBI:140395"/>
        <dbReference type="EC" id="2.7.7.6"/>
    </reaction>
</comment>
<dbReference type="GO" id="GO:0005665">
    <property type="term" value="C:RNA polymerase II, core complex"/>
    <property type="evidence" value="ECO:0007669"/>
    <property type="project" value="TreeGrafter"/>
</dbReference>
<evidence type="ECO:0000256" key="21">
    <source>
        <dbReference type="SAM" id="Coils"/>
    </source>
</evidence>
<dbReference type="FunFam" id="1.10.274.100:FF:000001">
    <property type="entry name" value="DNA-directed RNA polymerase subunit"/>
    <property type="match status" value="1"/>
</dbReference>
<dbReference type="Gene3D" id="4.10.860.120">
    <property type="entry name" value="RNA polymerase II, clamp domain"/>
    <property type="match status" value="2"/>
</dbReference>
<feature type="domain" description="RNA polymerase N-terminal" evidence="23">
    <location>
        <begin position="749"/>
        <end position="1043"/>
    </location>
</feature>
<keyword evidence="14" id="KW-0832">Ubl conjugation</keyword>
<feature type="region of interest" description="Disordered" evidence="22">
    <location>
        <begin position="2259"/>
        <end position="2519"/>
    </location>
</feature>
<dbReference type="InterPro" id="IPR007081">
    <property type="entry name" value="RNA_pol_Rpb1_5"/>
</dbReference>
<comment type="subcellular location">
    <subcellularLocation>
        <location evidence="2">Chromosome</location>
    </subcellularLocation>
    <subcellularLocation>
        <location evidence="1">Nucleus</location>
    </subcellularLocation>
</comment>
<feature type="compositionally biased region" description="Low complexity" evidence="22">
    <location>
        <begin position="2487"/>
        <end position="2496"/>
    </location>
</feature>
<evidence type="ECO:0000313" key="24">
    <source>
        <dbReference type="EMBL" id="KFD68988.1"/>
    </source>
</evidence>
<dbReference type="Gene3D" id="2.40.40.20">
    <property type="match status" value="1"/>
</dbReference>
<dbReference type="Pfam" id="PF05000">
    <property type="entry name" value="RNA_pol_Rpb1_4"/>
    <property type="match status" value="1"/>
</dbReference>
<evidence type="ECO:0000256" key="2">
    <source>
        <dbReference type="ARBA" id="ARBA00004286"/>
    </source>
</evidence>
<dbReference type="InterPro" id="IPR007075">
    <property type="entry name" value="RNA_pol_Rpb1_6"/>
</dbReference>
<evidence type="ECO:0000256" key="22">
    <source>
        <dbReference type="SAM" id="MobiDB-lite"/>
    </source>
</evidence>
<evidence type="ECO:0000256" key="17">
    <source>
        <dbReference type="ARBA" id="ARBA00023242"/>
    </source>
</evidence>
<evidence type="ECO:0000256" key="15">
    <source>
        <dbReference type="ARBA" id="ARBA00023125"/>
    </source>
</evidence>
<dbReference type="InterPro" id="IPR006592">
    <property type="entry name" value="RNA_pol_N"/>
</dbReference>
<dbReference type="PANTHER" id="PTHR19376:SF37">
    <property type="entry name" value="DNA-DIRECTED RNA POLYMERASE II SUBUNIT RPB1"/>
    <property type="match status" value="1"/>
</dbReference>
<feature type="compositionally biased region" description="Basic and acidic residues" evidence="22">
    <location>
        <begin position="2593"/>
        <end position="2602"/>
    </location>
</feature>
<accession>A0A085NHP2</accession>
<evidence type="ECO:0000256" key="6">
    <source>
        <dbReference type="ARBA" id="ARBA00022499"/>
    </source>
</evidence>
<evidence type="ECO:0000256" key="3">
    <source>
        <dbReference type="ARBA" id="ARBA00006460"/>
    </source>
</evidence>
<dbReference type="EC" id="2.7.7.6" evidence="20"/>
<feature type="region of interest" description="Disordered" evidence="22">
    <location>
        <begin position="2209"/>
        <end position="2243"/>
    </location>
</feature>
<dbReference type="GO" id="GO:0046872">
    <property type="term" value="F:metal ion binding"/>
    <property type="evidence" value="ECO:0007669"/>
    <property type="project" value="UniProtKB-KW"/>
</dbReference>
<keyword evidence="5 20" id="KW-0240">DNA-directed RNA polymerase</keyword>
<feature type="region of interest" description="Disordered" evidence="22">
    <location>
        <begin position="2176"/>
        <end position="2197"/>
    </location>
</feature>
<keyword evidence="6" id="KW-1017">Isopeptide bond</keyword>
<keyword evidence="12" id="KW-0862">Zinc</keyword>
<dbReference type="Proteomes" id="UP000030758">
    <property type="component" value="Unassembled WGS sequence"/>
</dbReference>
<dbReference type="InterPro" id="IPR000722">
    <property type="entry name" value="RNA_pol_asu"/>
</dbReference>
<keyword evidence="15" id="KW-0238">DNA-binding</keyword>
<evidence type="ECO:0000256" key="8">
    <source>
        <dbReference type="ARBA" id="ARBA00022679"/>
    </source>
</evidence>
<keyword evidence="17" id="KW-0539">Nucleus</keyword>
<keyword evidence="7" id="KW-0597">Phosphoprotein</keyword>
<dbReference type="Pfam" id="PF04983">
    <property type="entry name" value="RNA_pol_Rpb1_3"/>
    <property type="match status" value="1"/>
</dbReference>
<dbReference type="Gene3D" id="1.10.150.390">
    <property type="match status" value="1"/>
</dbReference>
<evidence type="ECO:0000256" key="16">
    <source>
        <dbReference type="ARBA" id="ARBA00023163"/>
    </source>
</evidence>
<dbReference type="PROSITE" id="PS00115">
    <property type="entry name" value="RNA_POL_II_REPEAT"/>
    <property type="match status" value="2"/>
</dbReference>
<keyword evidence="10" id="KW-0479">Metal-binding</keyword>
<evidence type="ECO:0000256" key="5">
    <source>
        <dbReference type="ARBA" id="ARBA00022478"/>
    </source>
</evidence>
<proteinExistence type="inferred from homology"/>
<dbReference type="InterPro" id="IPR044893">
    <property type="entry name" value="RNA_pol_Rpb1_clamp_domain"/>
</dbReference>
<comment type="similarity">
    <text evidence="3 20">Belongs to the RNA polymerase beta' chain family.</text>
</comment>
<dbReference type="EMBL" id="KL367499">
    <property type="protein sequence ID" value="KFD68988.1"/>
    <property type="molecule type" value="Genomic_DNA"/>
</dbReference>
<feature type="region of interest" description="Disordered" evidence="22">
    <location>
        <begin position="2067"/>
        <end position="2125"/>
    </location>
</feature>
<dbReference type="Gene3D" id="6.10.250.2940">
    <property type="match status" value="1"/>
</dbReference>
<dbReference type="FunFam" id="1.10.150.390:FF:000001">
    <property type="entry name" value="DNA-directed RNA polymerase subunit"/>
    <property type="match status" value="1"/>
</dbReference>
<evidence type="ECO:0000256" key="9">
    <source>
        <dbReference type="ARBA" id="ARBA00022695"/>
    </source>
</evidence>
<evidence type="ECO:0000256" key="1">
    <source>
        <dbReference type="ARBA" id="ARBA00004123"/>
    </source>
</evidence>
<feature type="compositionally biased region" description="Low complexity" evidence="22">
    <location>
        <begin position="2400"/>
        <end position="2418"/>
    </location>
</feature>
<sequence length="2608" mass="290115">MKCKNSRPKINTDRHSARTACMLTAKLIEWRNIDGAPSDQCGSWSATGASKTLKLNSGCMQIIFPAVFAVRFVQSSGMLSGATSYCLIRSLSGFFVAIFTFFQTHGVAHGQDILFDAGKPFQFLCPLGQAVAGLKWKWLPVPKSEGEQDFAVSIHCQNLVSIPGQSAIFTDDTCYNSQLFSISDQVEFESKKNCRPGEFVHGLSGVYEHGERKMRFTCCKARNIRLDADFACVKTHPQDVETQKFGAFRNPKSERNNCPKSALVGVLIKDGMAVAKFCPFSLKNHDYALYCHSDSNNGNVSRLLRTRNNRQPKRLTVDSWPSIGKGEFTKPGHNFKLQCPPGEAVTSFTIQVVVVPWNNRSDFIYKIQCDLVSPQMQIAYHRRISKFEQVTGKERCQNDEFLRGLWSEYRLGYRTIAYVCEEGSNVRAKWRPHTVHGRLTYLNPTRSFSAKKTDQFMKGFYLTYSVRSGVHVAAEFDSYFFDENPKFTVSETLFQYDNAKFVAVSNEVMEQWFDTRIPTKDVKQVQFGILNPDEIRRMSVGLIEYPEINEGGKPKVGGLMDQRQGVIDRKGRCQTCAGNIAECPGHFAHLELCKPVFHVSFFSKILKILRCVCYHCSKVLVDRTSPKVVDAIARSKRSPKKRLTLIYDICKSKSICEGAEETEVDRSGQAPENNDLGDKTLKSFGGCMRFQPTYKRVGLEITAEWKKLNEETQEKKVTMSAERVLDIFKGITDEDCSLLGMDPRYARPDWMILQVLPVPPLAVRPAVDDLTYKIADIVKANNQLKRNEQNGAAAHVLAEDVRLLQYHVATLIDNEIPGIPRATHKSGRPLKSLKQRLKGKEGRIRGNLMGKRVDFSARTVITPDPNLAIDQLGVPKTIAQNLTVPEIVTPFNIDQLQSLVDRGDSHYPGAKYIIRDNGARIDLRYHPKASDLHLQIGYKVERHLRDGDVVIFNRQPTLHKMSMMGHRVKVLPWSTFRLNLSVTTPYNADFDGDEMNLHLPQMLETKAEVQELCMIPRMILTPQANRPVMGIVQDTLTACRKMTKRDVFIERRYLNDLLMHLPSWNGRVPQPAILKPHPFWTGKQLFSLIIPGNVNLVRTHSTHPDEEDKGPYKWISPGDTKARTSFFVANLSNGILCKRTLGTSSGGLIHVVTLELGFDIAAQFLTNIQMVVNNWLLIEGHSIGIGDTIADQQTYREIKETIQKAKHDVMEVVEKAHSDELEPTPGNTLRQTFENMVNRILNDARDKTGASAQKSLSEYNNFKTMVVAGSKGSKINISQVIACVGQQNVEGKRIPFGFRHRTLPHFIKDDYGPESRGFVENSYLAGLTPSEFFFHTMGGREGLIDTAVKTAETGYIQRRLIKAMESVMVNYDGTVRNSMGHLVQLRYGEDGLDGALVEFQTLPSLKLSNAMFEKRYRMDPSDERMLRKTYSETVVRDLLGSAQAMTQLEQEYAQLEEDRRVLRQIFPTGESRVVLPCNLERIIWNAQKIFHVNSKSLTDLHPLRVIEGVRELTKKLVIVKGEDRISQEAQLNATLLLNCLIRSTLASKRLAFDYKLNTESFEWLLGEIETRFQQAQVQPGEMVGALSALSLGEPATQMTLNTFHYAGVSAKNVTLGVPRLKEIINVSKQPKTPSLTIFLTGSAARDAEKAKDVICRIEHMTLRKMTLSTAIYYDPDPLNTIIPEDQEWVNVFFEMPDFNVERCSPWLLRIEVDRKKMTDKKMTMESVAEKIHQAFGDDLLVIYTDDNADNLIFRIRIMNSGISEDKDGVDEQVDKMEDDVFLRVIEANLLSDMTLQGIESISKVYMHLPTTNDKRRTVITPEGEYKSLSEWILETDGTSLLKVLSERDVDQSRTYSNDICEIFEVLGIEAVRKALEREINHVISFDGSYVNYRHLALLCDVMTTKGHLMAITRHGINRQEVGPLMRCSFEETVDILIEAACHAENDPLRGVSENVMLGQLAKMGTGSFDLLLDTEKCKLGMEIPANIMGSFGVSGFMMPGVMTPSAAPVSPIATPWNSGVTPSYPGGWSPSFSASMTPNVGAFSPAAQSESSFSPAYSPGFSPVSPGSPFSADAHDGGGASPIPAYSPTTPGFSPSSPMASPAYSPVSPKYNPSSPQYSPASPAYGSTSPSYKPLKYNCLMFEGANEVANGVNLFRKYSPTSPHYSPTNPAYGMTSPSFSPSSPGYDTASSPHYSPMSPSYSPTSPCYDGVSPRYSSSQTLGNYQPSSPSFAPTSPSYSPTSPGYVGVASPGTSYMSKEVNSKYSPTSPRYSPTSPSYSPSKPHMASPSVSNFNPASPSYSPSSPNYAATNPEFSPTSPSYSPSSPSYSPSAPRYGSVSPKYSPTSPEYRSSSSRFTPSSPSYSPTSPQYAASSPQYAASSPRYGSLGTPSYAPSPPHYSPSSPRYSPTSPKYSPTSPMFNGTSNYSPTSPRYPASSPSYSPQSPTYAQSSQSYSPASPQYTPTSPLMDSPLPDTDEDFEGAIVPCSSSSAHSRSAQNVGKTKTYPPFALTSTNQTDSKDKRKNCNNIILKERNFSEAFCNCSTQKTGHEDIRLFLIHTSDQDTRTTKQRSTCLRIMSPGSSCVEDVEEFEDDKNQDQHEEVVPDNST</sequence>
<dbReference type="GO" id="GO:0003899">
    <property type="term" value="F:DNA-directed RNA polymerase activity"/>
    <property type="evidence" value="ECO:0007669"/>
    <property type="project" value="UniProtKB-EC"/>
</dbReference>
<dbReference type="NCBIfam" id="NF006336">
    <property type="entry name" value="PRK08566.1"/>
    <property type="match status" value="1"/>
</dbReference>
<dbReference type="InterPro" id="IPR007083">
    <property type="entry name" value="RNA_pol_Rpb1_4"/>
</dbReference>
<dbReference type="FunFam" id="3.30.1490.180:FF:000001">
    <property type="entry name" value="DNA-directed RNA polymerase subunit"/>
    <property type="match status" value="1"/>
</dbReference>
<evidence type="ECO:0000256" key="20">
    <source>
        <dbReference type="RuleBase" id="RU004279"/>
    </source>
</evidence>
<dbReference type="Gene3D" id="3.30.1490.180">
    <property type="entry name" value="RNA polymerase ii"/>
    <property type="match status" value="1"/>
</dbReference>
<dbReference type="SMART" id="SM00663">
    <property type="entry name" value="RPOLA_N"/>
    <property type="match status" value="1"/>
</dbReference>
<feature type="compositionally biased region" description="Polar residues" evidence="22">
    <location>
        <begin position="2176"/>
        <end position="2189"/>
    </location>
</feature>
<dbReference type="FunFam" id="1.10.132.30:FF:000001">
    <property type="entry name" value="DNA-directed RNA polymerase subunit"/>
    <property type="match status" value="1"/>
</dbReference>
<dbReference type="GO" id="GO:0003677">
    <property type="term" value="F:DNA binding"/>
    <property type="evidence" value="ECO:0007669"/>
    <property type="project" value="UniProtKB-KW"/>
</dbReference>
<dbReference type="GO" id="GO:0006366">
    <property type="term" value="P:transcription by RNA polymerase II"/>
    <property type="evidence" value="ECO:0007669"/>
    <property type="project" value="InterPro"/>
</dbReference>
<dbReference type="InterPro" id="IPR045867">
    <property type="entry name" value="DNA-dir_RpoC_beta_prime"/>
</dbReference>
<dbReference type="CDD" id="cd02584">
    <property type="entry name" value="RNAP_II_Rpb1_C"/>
    <property type="match status" value="1"/>
</dbReference>
<dbReference type="Gene3D" id="1.10.274.100">
    <property type="entry name" value="RNA polymerase Rpb1, domain 3"/>
    <property type="match status" value="1"/>
</dbReference>
<organism evidence="24">
    <name type="scientific">Trichuris suis</name>
    <name type="common">pig whipworm</name>
    <dbReference type="NCBI Taxonomy" id="68888"/>
    <lineage>
        <taxon>Eukaryota</taxon>
        <taxon>Metazoa</taxon>
        <taxon>Ecdysozoa</taxon>
        <taxon>Nematoda</taxon>
        <taxon>Enoplea</taxon>
        <taxon>Dorylaimia</taxon>
        <taxon>Trichinellida</taxon>
        <taxon>Trichuridae</taxon>
        <taxon>Trichuris</taxon>
    </lineage>
</organism>
<gene>
    <name evidence="24" type="ORF">M514_06675</name>
</gene>
<feature type="compositionally biased region" description="Low complexity" evidence="22">
    <location>
        <begin position="2291"/>
        <end position="2382"/>
    </location>
</feature>
<dbReference type="FunFam" id="4.10.860.120:FF:000005">
    <property type="entry name" value="DNA-directed RNA polymerase subunit"/>
    <property type="match status" value="1"/>
</dbReference>
<feature type="coiled-coil region" evidence="21">
    <location>
        <begin position="1438"/>
        <end position="1465"/>
    </location>
</feature>
<dbReference type="InterPro" id="IPR042102">
    <property type="entry name" value="RNA_pol_Rpb1_3_sf"/>
</dbReference>
<name>A0A085NHP2_9BILA</name>
<dbReference type="InterPro" id="IPR007080">
    <property type="entry name" value="RNA_pol_Rpb1_1"/>
</dbReference>
<evidence type="ECO:0000256" key="7">
    <source>
        <dbReference type="ARBA" id="ARBA00022553"/>
    </source>
</evidence>